<dbReference type="Pfam" id="PF00067">
    <property type="entry name" value="p450"/>
    <property type="match status" value="1"/>
</dbReference>
<dbReference type="PANTHER" id="PTHR47947">
    <property type="entry name" value="CYTOCHROME P450 82C3-RELATED"/>
    <property type="match status" value="1"/>
</dbReference>
<keyword evidence="5 7" id="KW-0408">Iron</keyword>
<dbReference type="AlphaFoldDB" id="A0A8X8X666"/>
<comment type="caution">
    <text evidence="9">The sequence shown here is derived from an EMBL/GenBank/DDBJ whole genome shotgun (WGS) entry which is preliminary data.</text>
</comment>
<organism evidence="9">
    <name type="scientific">Salvia splendens</name>
    <name type="common">Scarlet sage</name>
    <dbReference type="NCBI Taxonomy" id="180675"/>
    <lineage>
        <taxon>Eukaryota</taxon>
        <taxon>Viridiplantae</taxon>
        <taxon>Streptophyta</taxon>
        <taxon>Embryophyta</taxon>
        <taxon>Tracheophyta</taxon>
        <taxon>Spermatophyta</taxon>
        <taxon>Magnoliopsida</taxon>
        <taxon>eudicotyledons</taxon>
        <taxon>Gunneridae</taxon>
        <taxon>Pentapetalae</taxon>
        <taxon>asterids</taxon>
        <taxon>lamiids</taxon>
        <taxon>Lamiales</taxon>
        <taxon>Lamiaceae</taxon>
        <taxon>Nepetoideae</taxon>
        <taxon>Mentheae</taxon>
        <taxon>Salviinae</taxon>
        <taxon>Salvia</taxon>
        <taxon>Salvia subgen. Calosphace</taxon>
        <taxon>core Calosphace</taxon>
    </lineage>
</organism>
<dbReference type="GO" id="GO:0005506">
    <property type="term" value="F:iron ion binding"/>
    <property type="evidence" value="ECO:0007669"/>
    <property type="project" value="InterPro"/>
</dbReference>
<accession>A0A8X8X666</accession>
<dbReference type="Proteomes" id="UP000298416">
    <property type="component" value="Unassembled WGS sequence"/>
</dbReference>
<dbReference type="Gene3D" id="1.10.630.10">
    <property type="entry name" value="Cytochrome P450"/>
    <property type="match status" value="1"/>
</dbReference>
<comment type="cofactor">
    <cofactor evidence="7">
        <name>heme</name>
        <dbReference type="ChEBI" id="CHEBI:30413"/>
    </cofactor>
</comment>
<evidence type="ECO:0000256" key="3">
    <source>
        <dbReference type="ARBA" id="ARBA00022723"/>
    </source>
</evidence>
<evidence type="ECO:0000256" key="6">
    <source>
        <dbReference type="ARBA" id="ARBA00023033"/>
    </source>
</evidence>
<dbReference type="PRINTS" id="PR00463">
    <property type="entry name" value="EP450I"/>
</dbReference>
<evidence type="ECO:0000313" key="10">
    <source>
        <dbReference type="Proteomes" id="UP000298416"/>
    </source>
</evidence>
<dbReference type="InterPro" id="IPR001128">
    <property type="entry name" value="Cyt_P450"/>
</dbReference>
<dbReference type="GO" id="GO:0020037">
    <property type="term" value="F:heme binding"/>
    <property type="evidence" value="ECO:0007669"/>
    <property type="project" value="InterPro"/>
</dbReference>
<keyword evidence="10" id="KW-1185">Reference proteome</keyword>
<dbReference type="GO" id="GO:0016712">
    <property type="term" value="F:oxidoreductase activity, acting on paired donors, with incorporation or reduction of molecular oxygen, reduced flavin or flavoprotein as one donor, and incorporation of one atom of oxygen"/>
    <property type="evidence" value="ECO:0007669"/>
    <property type="project" value="UniProtKB-ARBA"/>
</dbReference>
<evidence type="ECO:0000256" key="1">
    <source>
        <dbReference type="ARBA" id="ARBA00004167"/>
    </source>
</evidence>
<dbReference type="InterPro" id="IPR036396">
    <property type="entry name" value="Cyt_P450_sf"/>
</dbReference>
<dbReference type="InterPro" id="IPR017972">
    <property type="entry name" value="Cyt_P450_CS"/>
</dbReference>
<reference evidence="9" key="1">
    <citation type="submission" date="2018-01" db="EMBL/GenBank/DDBJ databases">
        <authorList>
            <person name="Mao J.F."/>
        </authorList>
    </citation>
    <scope>NUCLEOTIDE SEQUENCE</scope>
    <source>
        <strain evidence="9">Huo1</strain>
        <tissue evidence="9">Leaf</tissue>
    </source>
</reference>
<keyword evidence="3 7" id="KW-0479">Metal-binding</keyword>
<comment type="subcellular location">
    <subcellularLocation>
        <location evidence="1">Membrane</location>
        <topology evidence="1">Single-pass membrane protein</topology>
    </subcellularLocation>
</comment>
<dbReference type="EMBL" id="PNBA02000012">
    <property type="protein sequence ID" value="KAG6406879.1"/>
    <property type="molecule type" value="Genomic_DNA"/>
</dbReference>
<evidence type="ECO:0000256" key="8">
    <source>
        <dbReference type="RuleBase" id="RU000461"/>
    </source>
</evidence>
<feature type="binding site" description="axial binding residue" evidence="7">
    <location>
        <position position="285"/>
    </location>
    <ligand>
        <name>heme</name>
        <dbReference type="ChEBI" id="CHEBI:30413"/>
    </ligand>
    <ligandPart>
        <name>Fe</name>
        <dbReference type="ChEBI" id="CHEBI:18248"/>
    </ligandPart>
</feature>
<dbReference type="InterPro" id="IPR050651">
    <property type="entry name" value="Plant_Cytochrome_P450_Monoox"/>
</dbReference>
<dbReference type="SUPFAM" id="SSF48264">
    <property type="entry name" value="Cytochrome P450"/>
    <property type="match status" value="1"/>
</dbReference>
<dbReference type="GO" id="GO:0016020">
    <property type="term" value="C:membrane"/>
    <property type="evidence" value="ECO:0007669"/>
    <property type="project" value="UniProtKB-SubCell"/>
</dbReference>
<evidence type="ECO:0000256" key="5">
    <source>
        <dbReference type="ARBA" id="ARBA00023004"/>
    </source>
</evidence>
<dbReference type="GO" id="GO:0016114">
    <property type="term" value="P:terpenoid biosynthetic process"/>
    <property type="evidence" value="ECO:0007669"/>
    <property type="project" value="UniProtKB-ARBA"/>
</dbReference>
<evidence type="ECO:0000313" key="9">
    <source>
        <dbReference type="EMBL" id="KAG6406879.1"/>
    </source>
</evidence>
<gene>
    <name evidence="9" type="ORF">SASPL_134493</name>
</gene>
<dbReference type="PRINTS" id="PR00385">
    <property type="entry name" value="P450"/>
</dbReference>
<dbReference type="InterPro" id="IPR002401">
    <property type="entry name" value="Cyt_P450_E_grp-I"/>
</dbReference>
<reference evidence="9" key="2">
    <citation type="submission" date="2020-08" db="EMBL/GenBank/DDBJ databases">
        <title>Plant Genome Project.</title>
        <authorList>
            <person name="Zhang R.-G."/>
        </authorList>
    </citation>
    <scope>NUCLEOTIDE SEQUENCE</scope>
    <source>
        <strain evidence="9">Huo1</strain>
        <tissue evidence="9">Leaf</tissue>
    </source>
</reference>
<keyword evidence="6 8" id="KW-0503">Monooxygenase</keyword>
<evidence type="ECO:0000256" key="2">
    <source>
        <dbReference type="ARBA" id="ARBA00022617"/>
    </source>
</evidence>
<keyword evidence="2 7" id="KW-0349">Heme</keyword>
<name>A0A8X8X666_SALSN</name>
<protein>
    <submittedName>
        <fullName evidence="9">Uncharacterized protein</fullName>
    </submittedName>
</protein>
<sequence>MLRILRRLRKESGKRVDLTNVIYAFSFNVVMRGITGKLIVGEEEIGTEAGREILQSMRGMFSPTVLMGMCDYFPILRWIGYKGLEKKAVLMHRKRDEFLQAMVDEIREEEEKRRGSNLIERLLSVQASEPHLYNDDVIKGILVIMLTAGTDTSALTMEWAMSNLLTQPRVLQKLQQEIDKNIGHDHLINDADLPKLPYLRCVVNETLRLHPVTPLLLPHLSSEQCRVGGYDIPRGTILLVNAWAVHRGLSQWDEPEKFYPERFEGLEAEREGSRFLPFGMGRRACPGAAMGMRTVSLALGAFVQCFDWGKGDVEVDFGVDLGVTLRKAKPLEAVCVVRNEAVHLV</sequence>
<comment type="similarity">
    <text evidence="8">Belongs to the cytochrome P450 family.</text>
</comment>
<dbReference type="PROSITE" id="PS00086">
    <property type="entry name" value="CYTOCHROME_P450"/>
    <property type="match status" value="1"/>
</dbReference>
<evidence type="ECO:0000256" key="4">
    <source>
        <dbReference type="ARBA" id="ARBA00023002"/>
    </source>
</evidence>
<evidence type="ECO:0000256" key="7">
    <source>
        <dbReference type="PIRSR" id="PIRSR602401-1"/>
    </source>
</evidence>
<dbReference type="PANTHER" id="PTHR47947:SF13">
    <property type="entry name" value="CYTOCHROME P450, FAMILY 81, SUBFAMILY K, POLYPEPTIDE 1-RELATED"/>
    <property type="match status" value="1"/>
</dbReference>
<keyword evidence="4 8" id="KW-0560">Oxidoreductase</keyword>
<proteinExistence type="inferred from homology"/>